<name>A0AA38BQC9_TAXCH</name>
<reference evidence="1 2" key="1">
    <citation type="journal article" date="2021" name="Nat. Plants">
        <title>The Taxus genome provides insights into paclitaxel biosynthesis.</title>
        <authorList>
            <person name="Xiong X."/>
            <person name="Gou J."/>
            <person name="Liao Q."/>
            <person name="Li Y."/>
            <person name="Zhou Q."/>
            <person name="Bi G."/>
            <person name="Li C."/>
            <person name="Du R."/>
            <person name="Wang X."/>
            <person name="Sun T."/>
            <person name="Guo L."/>
            <person name="Liang H."/>
            <person name="Lu P."/>
            <person name="Wu Y."/>
            <person name="Zhang Z."/>
            <person name="Ro D.K."/>
            <person name="Shang Y."/>
            <person name="Huang S."/>
            <person name="Yan J."/>
        </authorList>
    </citation>
    <scope>NUCLEOTIDE SEQUENCE [LARGE SCALE GENOMIC DNA]</scope>
    <source>
        <strain evidence="1">Ta-2019</strain>
    </source>
</reference>
<organism evidence="1 2">
    <name type="scientific">Taxus chinensis</name>
    <name type="common">Chinese yew</name>
    <name type="synonym">Taxus wallichiana var. chinensis</name>
    <dbReference type="NCBI Taxonomy" id="29808"/>
    <lineage>
        <taxon>Eukaryota</taxon>
        <taxon>Viridiplantae</taxon>
        <taxon>Streptophyta</taxon>
        <taxon>Embryophyta</taxon>
        <taxon>Tracheophyta</taxon>
        <taxon>Spermatophyta</taxon>
        <taxon>Pinopsida</taxon>
        <taxon>Pinidae</taxon>
        <taxon>Conifers II</taxon>
        <taxon>Cupressales</taxon>
        <taxon>Taxaceae</taxon>
        <taxon>Taxus</taxon>
    </lineage>
</organism>
<feature type="non-terminal residue" evidence="1">
    <location>
        <position position="54"/>
    </location>
</feature>
<comment type="caution">
    <text evidence="1">The sequence shown here is derived from an EMBL/GenBank/DDBJ whole genome shotgun (WGS) entry which is preliminary data.</text>
</comment>
<dbReference type="AlphaFoldDB" id="A0AA38BQC9"/>
<evidence type="ECO:0000313" key="1">
    <source>
        <dbReference type="EMBL" id="KAH9287567.1"/>
    </source>
</evidence>
<dbReference type="Proteomes" id="UP000824469">
    <property type="component" value="Unassembled WGS sequence"/>
</dbReference>
<evidence type="ECO:0000313" key="2">
    <source>
        <dbReference type="Proteomes" id="UP000824469"/>
    </source>
</evidence>
<sequence length="54" mass="5678">GMREGARCGKGEVGRELGSGGLKQARARYLGLVLGRGLNEEGMELNLGMEGSKK</sequence>
<gene>
    <name evidence="1" type="ORF">KI387_031684</name>
</gene>
<proteinExistence type="predicted"/>
<protein>
    <submittedName>
        <fullName evidence="1">Uncharacterized protein</fullName>
    </submittedName>
</protein>
<keyword evidence="2" id="KW-1185">Reference proteome</keyword>
<accession>A0AA38BQC9</accession>
<feature type="non-terminal residue" evidence="1">
    <location>
        <position position="1"/>
    </location>
</feature>
<dbReference type="EMBL" id="JAHRHJ020003813">
    <property type="protein sequence ID" value="KAH9287567.1"/>
    <property type="molecule type" value="Genomic_DNA"/>
</dbReference>